<name>A0ABU5J0X0_9BACI</name>
<dbReference type="PANTHER" id="PTHR43617">
    <property type="entry name" value="L-AMINO ACID N-ACETYLTRANSFERASE"/>
    <property type="match status" value="1"/>
</dbReference>
<sequence>MTIHIRQEKTEDYSIVEEVIKSAFADMEISDKTEHELVARIRKSEAFIPELSLVATNEEENIIGHILFSKIHIVNDTHSEESLALAPVSVLPDFQNIGVGKLLINEGLKIAKELGYKSVVVLGHPNYYPKFGFEKASSWGINPPFKVPDEVFMIMELRENALEGVSGVVEYSSAFSG</sequence>
<dbReference type="RefSeq" id="WP_322447370.1">
    <property type="nucleotide sequence ID" value="NZ_JAXOFX010000010.1"/>
</dbReference>
<dbReference type="SUPFAM" id="SSF55729">
    <property type="entry name" value="Acyl-CoA N-acyltransferases (Nat)"/>
    <property type="match status" value="1"/>
</dbReference>
<dbReference type="PANTHER" id="PTHR43617:SF2">
    <property type="entry name" value="UPF0039 PROTEIN SLL0451"/>
    <property type="match status" value="1"/>
</dbReference>
<dbReference type="Proteomes" id="UP001290455">
    <property type="component" value="Unassembled WGS sequence"/>
</dbReference>
<gene>
    <name evidence="2" type="ORF">SM124_15230</name>
</gene>
<keyword evidence="2" id="KW-0012">Acyltransferase</keyword>
<keyword evidence="3" id="KW-1185">Reference proteome</keyword>
<dbReference type="EC" id="2.3.1.-" evidence="2"/>
<evidence type="ECO:0000313" key="2">
    <source>
        <dbReference type="EMBL" id="MDZ5473070.1"/>
    </source>
</evidence>
<keyword evidence="2" id="KW-0808">Transferase</keyword>
<protein>
    <submittedName>
        <fullName evidence="2">N-acetyltransferase</fullName>
        <ecNumber evidence="2">2.3.1.-</ecNumber>
    </submittedName>
</protein>
<comment type="caution">
    <text evidence="2">The sequence shown here is derived from an EMBL/GenBank/DDBJ whole genome shotgun (WGS) entry which is preliminary data.</text>
</comment>
<dbReference type="PROSITE" id="PS51186">
    <property type="entry name" value="GNAT"/>
    <property type="match status" value="1"/>
</dbReference>
<dbReference type="InterPro" id="IPR050276">
    <property type="entry name" value="MshD_Acetyltransferase"/>
</dbReference>
<dbReference type="Gene3D" id="3.40.630.30">
    <property type="match status" value="1"/>
</dbReference>
<dbReference type="CDD" id="cd04301">
    <property type="entry name" value="NAT_SF"/>
    <property type="match status" value="1"/>
</dbReference>
<feature type="domain" description="N-acetyltransferase" evidence="1">
    <location>
        <begin position="3"/>
        <end position="158"/>
    </location>
</feature>
<evidence type="ECO:0000259" key="1">
    <source>
        <dbReference type="PROSITE" id="PS51186"/>
    </source>
</evidence>
<proteinExistence type="predicted"/>
<dbReference type="EMBL" id="JAXOFX010000010">
    <property type="protein sequence ID" value="MDZ5473070.1"/>
    <property type="molecule type" value="Genomic_DNA"/>
</dbReference>
<dbReference type="GO" id="GO:0016746">
    <property type="term" value="F:acyltransferase activity"/>
    <property type="evidence" value="ECO:0007669"/>
    <property type="project" value="UniProtKB-KW"/>
</dbReference>
<evidence type="ECO:0000313" key="3">
    <source>
        <dbReference type="Proteomes" id="UP001290455"/>
    </source>
</evidence>
<accession>A0ABU5J0X0</accession>
<organism evidence="2 3">
    <name type="scientific">Robertmurraya mangrovi</name>
    <dbReference type="NCBI Taxonomy" id="3098077"/>
    <lineage>
        <taxon>Bacteria</taxon>
        <taxon>Bacillati</taxon>
        <taxon>Bacillota</taxon>
        <taxon>Bacilli</taxon>
        <taxon>Bacillales</taxon>
        <taxon>Bacillaceae</taxon>
        <taxon>Robertmurraya</taxon>
    </lineage>
</organism>
<dbReference type="Pfam" id="PF00583">
    <property type="entry name" value="Acetyltransf_1"/>
    <property type="match status" value="1"/>
</dbReference>
<dbReference type="InterPro" id="IPR000182">
    <property type="entry name" value="GNAT_dom"/>
</dbReference>
<dbReference type="InterPro" id="IPR016181">
    <property type="entry name" value="Acyl_CoA_acyltransferase"/>
</dbReference>
<reference evidence="2 3" key="1">
    <citation type="submission" date="2023-11" db="EMBL/GenBank/DDBJ databases">
        <title>Bacillus jintuensis, isolated from a mudflat on the Beibu Gulf coast.</title>
        <authorList>
            <person name="Li M."/>
        </authorList>
    </citation>
    <scope>NUCLEOTIDE SEQUENCE [LARGE SCALE GENOMIC DNA]</scope>
    <source>
        <strain evidence="2 3">31A1R</strain>
    </source>
</reference>